<accession>A0ABV6HKM7</accession>
<gene>
    <name evidence="2" type="ORF">ACFFI0_14025</name>
</gene>
<evidence type="ECO:0000313" key="3">
    <source>
        <dbReference type="Proteomes" id="UP001589774"/>
    </source>
</evidence>
<reference evidence="2 3" key="1">
    <citation type="submission" date="2024-09" db="EMBL/GenBank/DDBJ databases">
        <authorList>
            <person name="Sun Q."/>
            <person name="Mori K."/>
        </authorList>
    </citation>
    <scope>NUCLEOTIDE SEQUENCE [LARGE SCALE GENOMIC DNA]</scope>
    <source>
        <strain evidence="2 3">CCM 7765</strain>
    </source>
</reference>
<evidence type="ECO:0000259" key="1">
    <source>
        <dbReference type="Pfam" id="PF02464"/>
    </source>
</evidence>
<protein>
    <submittedName>
        <fullName evidence="2">CinA family protein</fullName>
    </submittedName>
</protein>
<dbReference type="Gene3D" id="3.90.950.20">
    <property type="entry name" value="CinA-like"/>
    <property type="match status" value="1"/>
</dbReference>
<organism evidence="2 3">
    <name type="scientific">Olivibacter oleidegradans</name>
    <dbReference type="NCBI Taxonomy" id="760123"/>
    <lineage>
        <taxon>Bacteria</taxon>
        <taxon>Pseudomonadati</taxon>
        <taxon>Bacteroidota</taxon>
        <taxon>Sphingobacteriia</taxon>
        <taxon>Sphingobacteriales</taxon>
        <taxon>Sphingobacteriaceae</taxon>
        <taxon>Olivibacter</taxon>
    </lineage>
</organism>
<dbReference type="Pfam" id="PF02464">
    <property type="entry name" value="CinA"/>
    <property type="match status" value="1"/>
</dbReference>
<dbReference type="InterPro" id="IPR008136">
    <property type="entry name" value="CinA_C"/>
</dbReference>
<evidence type="ECO:0000313" key="2">
    <source>
        <dbReference type="EMBL" id="MFC0319433.1"/>
    </source>
</evidence>
<proteinExistence type="predicted"/>
<name>A0ABV6HKM7_9SPHI</name>
<dbReference type="Proteomes" id="UP001589774">
    <property type="component" value="Unassembled WGS sequence"/>
</dbReference>
<dbReference type="NCBIfam" id="TIGR00199">
    <property type="entry name" value="PncC_domain"/>
    <property type="match status" value="1"/>
</dbReference>
<dbReference type="InterPro" id="IPR036653">
    <property type="entry name" value="CinA-like_C"/>
</dbReference>
<dbReference type="SUPFAM" id="SSF142433">
    <property type="entry name" value="CinA-like"/>
    <property type="match status" value="1"/>
</dbReference>
<keyword evidence="3" id="KW-1185">Reference proteome</keyword>
<feature type="domain" description="CinA C-terminal" evidence="1">
    <location>
        <begin position="10"/>
        <end position="151"/>
    </location>
</feature>
<sequence length="171" mass="18229">MIETDSVAIEQCAKLLKDNRLTIAFAESATGGSLTSTFAKLPEAGSFLKGGIVCYDAKLKEKLLGVPKSLVDQYSPESKEVTQEMAVRLKNLIDADVLVAVTGLPSAGGSESAEKPVGTMFYSIVLGKKVMNCRELFTGTPDAIISQTIEQIGKTITKALINHHRLANTAV</sequence>
<comment type="caution">
    <text evidence="2">The sequence shown here is derived from an EMBL/GenBank/DDBJ whole genome shotgun (WGS) entry which is preliminary data.</text>
</comment>
<dbReference type="RefSeq" id="WP_013666984.1">
    <property type="nucleotide sequence ID" value="NZ_JBHLWO010000002.1"/>
</dbReference>
<dbReference type="EMBL" id="JBHLWO010000002">
    <property type="protein sequence ID" value="MFC0319433.1"/>
    <property type="molecule type" value="Genomic_DNA"/>
</dbReference>